<dbReference type="OrthoDB" id="10265969at2759"/>
<dbReference type="InParanoid" id="A0A0C3AX07"/>
<evidence type="ECO:0000256" key="1">
    <source>
        <dbReference type="ARBA" id="ARBA00004123"/>
    </source>
</evidence>
<dbReference type="FunFam" id="1.20.1160.11:FF:000001">
    <property type="entry name" value="Paired amphipathic helix protein Sin3"/>
    <property type="match status" value="1"/>
</dbReference>
<dbReference type="Proteomes" id="UP000053989">
    <property type="component" value="Unassembled WGS sequence"/>
</dbReference>
<dbReference type="InterPro" id="IPR013194">
    <property type="entry name" value="HDAC_interact_dom"/>
</dbReference>
<evidence type="ECO:0000256" key="7">
    <source>
        <dbReference type="PROSITE-ProRule" id="PRU00810"/>
    </source>
</evidence>
<feature type="compositionally biased region" description="Basic and acidic residues" evidence="8">
    <location>
        <begin position="927"/>
        <end position="937"/>
    </location>
</feature>
<dbReference type="PANTHER" id="PTHR12346:SF0">
    <property type="entry name" value="SIN3A, ISOFORM G"/>
    <property type="match status" value="1"/>
</dbReference>
<name>A0A0C3AX07_9AGAM</name>
<dbReference type="InterPro" id="IPR036600">
    <property type="entry name" value="PAH_sf"/>
</dbReference>
<dbReference type="Pfam" id="PF02671">
    <property type="entry name" value="PAH"/>
    <property type="match status" value="3"/>
</dbReference>
<dbReference type="SUPFAM" id="SSF47762">
    <property type="entry name" value="PAH2 domain"/>
    <property type="match status" value="3"/>
</dbReference>
<evidence type="ECO:0000256" key="2">
    <source>
        <dbReference type="ARBA" id="ARBA00022491"/>
    </source>
</evidence>
<keyword evidence="5" id="KW-0804">Transcription</keyword>
<feature type="region of interest" description="Disordered" evidence="8">
    <location>
        <begin position="103"/>
        <end position="159"/>
    </location>
</feature>
<dbReference type="EMBL" id="KN822006">
    <property type="protein sequence ID" value="KIM69512.1"/>
    <property type="molecule type" value="Genomic_DNA"/>
</dbReference>
<accession>A0A0C3AX07</accession>
<dbReference type="Pfam" id="PF16879">
    <property type="entry name" value="Sin3a_C"/>
    <property type="match status" value="1"/>
</dbReference>
<keyword evidence="11" id="KW-1185">Reference proteome</keyword>
<keyword evidence="3" id="KW-0677">Repeat</keyword>
<feature type="compositionally biased region" description="Pro residues" evidence="8">
    <location>
        <begin position="140"/>
        <end position="149"/>
    </location>
</feature>
<organism evidence="10 11">
    <name type="scientific">Scleroderma citrinum Foug A</name>
    <dbReference type="NCBI Taxonomy" id="1036808"/>
    <lineage>
        <taxon>Eukaryota</taxon>
        <taxon>Fungi</taxon>
        <taxon>Dikarya</taxon>
        <taxon>Basidiomycota</taxon>
        <taxon>Agaricomycotina</taxon>
        <taxon>Agaricomycetes</taxon>
        <taxon>Agaricomycetidae</taxon>
        <taxon>Boletales</taxon>
        <taxon>Sclerodermatineae</taxon>
        <taxon>Sclerodermataceae</taxon>
        <taxon>Scleroderma</taxon>
    </lineage>
</organism>
<comment type="subcellular location">
    <subcellularLocation>
        <location evidence="1 7">Nucleus</location>
    </subcellularLocation>
</comment>
<dbReference type="HOGENOM" id="CLU_001360_0_1_1"/>
<feature type="compositionally biased region" description="Low complexity" evidence="8">
    <location>
        <begin position="900"/>
        <end position="922"/>
    </location>
</feature>
<dbReference type="GO" id="GO:0003714">
    <property type="term" value="F:transcription corepressor activity"/>
    <property type="evidence" value="ECO:0007669"/>
    <property type="project" value="InterPro"/>
</dbReference>
<evidence type="ECO:0000256" key="4">
    <source>
        <dbReference type="ARBA" id="ARBA00023015"/>
    </source>
</evidence>
<dbReference type="InterPro" id="IPR031693">
    <property type="entry name" value="Sin3_C"/>
</dbReference>
<feature type="region of interest" description="Disordered" evidence="8">
    <location>
        <begin position="1"/>
        <end position="28"/>
    </location>
</feature>
<dbReference type="Gene3D" id="1.20.1160.11">
    <property type="entry name" value="Paired amphipathic helix"/>
    <property type="match status" value="3"/>
</dbReference>
<feature type="domain" description="Histone deacetylase interacting" evidence="9">
    <location>
        <begin position="587"/>
        <end position="687"/>
    </location>
</feature>
<evidence type="ECO:0000256" key="3">
    <source>
        <dbReference type="ARBA" id="ARBA00022737"/>
    </source>
</evidence>
<sequence>MHAEQIADNAGQGPPTTVMDVDNSPPPETKLQVTAAVEQLQHPPETITCTNGGETANPEPIIQDDKAMPDSALDRPLGPAKDVPMDVTENADMKQVLQVPPYAASGEPAHNEPSTSQSDLSRREASMPAVQPQTDFTSRPPSPVPPAPEPASASNLRLPPVSDIEVQSVDRPLNVSDALSYLDAVKIQFQDQPEVYNRFLDIMKDFKGQLIDTPGVIRRVSQLFSGHPALIQGFNTFLPAGYRIECSSDPQQLTFITVTTPSGTVFQSTHEDLPGPSGTSQWSLLPQLDGPGESSSTRVPQILPADTAAYVDTVSIEPAVQYVQKIKQRCDEATYRRFLEILGRYHNIADAVDEREVSAEIARLFKDDPDLRSDFRVFMPEKGLFDEVEENSLTVPPGRRTRSSTPLDGRPTRRKSDISLSTVAEAATVPQKRKRKANERDREKDLPKSSSFQRPKQMNTNGFERMGSPSYSVHPPYNAPSSVGLDETHFFDRVKRAINNRDVFNEFLKLVNLFTQELIDTARLVREARNFLGDGELMHQFREILCWNERRERERWILEEQQQQQAWARAQGQSVFNMPLRPGRINTGLRQGSYRRMPASEATVSCSGRDEMCKSVLNDEWVSHPTWSSEDSGFVAHKKNVYEEALHRSEEERHEYDFHIEAIVRTIAILEPINNKIAQLNMEERTVFKLKPNLGGSGKSIHQRIIKKIYGREAGLEVLQAMQETPALAIPIVLIRLKEKEEVWKRAQREWNKVWRTVDGRNYLKSLDHQAINFKTADKKAVTAKAFISQIEAAKDEQMDKRASYIDPLFARTRPKHQLAFEIEDMAVLQDGIKITLSLLDRMHGQINVVDRKKIEGFLRSFVPLFYASDFEVFNHTLLTSQDCGDIETVDDMSSVADDADTASAVSSNSRAGGRSNRKGGATSSGDLRKKLLKSEQAKSSIRKSRGQDGLSPAPSRPVSPGPSDAMPADGVYEDKTEGESSIHSRPASKKHVFFCNNLCYVLLRLLEVVYSRLAHFKNLAASMANEPSRVGEGKMPSIANITKLDERAAHAEHFYDLMLESCERLFDNEIEQHVFEEQMRYMFGVKQAYRIFTIDKLLGVLIKQVQLVLSDPRSQELLELLKRDKALSFPTNQDQLNSRRSAENIMGPDENVYRIDWIQSTKTMAIQLLGKDDSTTYDAEILAGRWQSYIDSYVSENATHGLPPARLKRPFLRKNLPQDAGKVAPRLTARGALEIRVCVRTYRVFYVPGTEDILYRTHLDAEMSDLEGKVSLAKERRQRWLDKAKSGQEWLRKRARTQMPVPL</sequence>
<feature type="region of interest" description="Disordered" evidence="8">
    <location>
        <begin position="41"/>
        <end position="85"/>
    </location>
</feature>
<dbReference type="InterPro" id="IPR039774">
    <property type="entry name" value="Sin3-like"/>
</dbReference>
<dbReference type="PROSITE" id="PS51477">
    <property type="entry name" value="PAH"/>
    <property type="match status" value="2"/>
</dbReference>
<evidence type="ECO:0000256" key="8">
    <source>
        <dbReference type="SAM" id="MobiDB-lite"/>
    </source>
</evidence>
<feature type="region of interest" description="Disordered" evidence="8">
    <location>
        <begin position="388"/>
        <end position="477"/>
    </location>
</feature>
<dbReference type="Pfam" id="PF08295">
    <property type="entry name" value="Sin3_corepress"/>
    <property type="match status" value="1"/>
</dbReference>
<feature type="region of interest" description="Disordered" evidence="8">
    <location>
        <begin position="900"/>
        <end position="984"/>
    </location>
</feature>
<dbReference type="GO" id="GO:0070822">
    <property type="term" value="C:Sin3-type complex"/>
    <property type="evidence" value="ECO:0007669"/>
    <property type="project" value="TreeGrafter"/>
</dbReference>
<dbReference type="FunCoup" id="A0A0C3AX07">
    <property type="interactions" value="689"/>
</dbReference>
<evidence type="ECO:0000256" key="6">
    <source>
        <dbReference type="ARBA" id="ARBA00023242"/>
    </source>
</evidence>
<reference evidence="10 11" key="1">
    <citation type="submission" date="2014-04" db="EMBL/GenBank/DDBJ databases">
        <authorList>
            <consortium name="DOE Joint Genome Institute"/>
            <person name="Kuo A."/>
            <person name="Kohler A."/>
            <person name="Nagy L.G."/>
            <person name="Floudas D."/>
            <person name="Copeland A."/>
            <person name="Barry K.W."/>
            <person name="Cichocki N."/>
            <person name="Veneault-Fourrey C."/>
            <person name="LaButti K."/>
            <person name="Lindquist E.A."/>
            <person name="Lipzen A."/>
            <person name="Lundell T."/>
            <person name="Morin E."/>
            <person name="Murat C."/>
            <person name="Sun H."/>
            <person name="Tunlid A."/>
            <person name="Henrissat B."/>
            <person name="Grigoriev I.V."/>
            <person name="Hibbett D.S."/>
            <person name="Martin F."/>
            <person name="Nordberg H.P."/>
            <person name="Cantor M.N."/>
            <person name="Hua S.X."/>
        </authorList>
    </citation>
    <scope>NUCLEOTIDE SEQUENCE [LARGE SCALE GENOMIC DNA]</scope>
    <source>
        <strain evidence="10 11">Foug A</strain>
    </source>
</reference>
<evidence type="ECO:0000259" key="9">
    <source>
        <dbReference type="SMART" id="SM00761"/>
    </source>
</evidence>
<feature type="compositionally biased region" description="Basic and acidic residues" evidence="8">
    <location>
        <begin position="973"/>
        <end position="983"/>
    </location>
</feature>
<dbReference type="GO" id="GO:0000122">
    <property type="term" value="P:negative regulation of transcription by RNA polymerase II"/>
    <property type="evidence" value="ECO:0007669"/>
    <property type="project" value="TreeGrafter"/>
</dbReference>
<keyword evidence="6 7" id="KW-0539">Nucleus</keyword>
<evidence type="ECO:0000313" key="11">
    <source>
        <dbReference type="Proteomes" id="UP000053989"/>
    </source>
</evidence>
<protein>
    <recommendedName>
        <fullName evidence="9">Histone deacetylase interacting domain-containing protein</fullName>
    </recommendedName>
</protein>
<dbReference type="STRING" id="1036808.A0A0C3AX07"/>
<keyword evidence="2" id="KW-0678">Repressor</keyword>
<dbReference type="SMART" id="SM00761">
    <property type="entry name" value="HDAC_interact"/>
    <property type="match status" value="1"/>
</dbReference>
<reference evidence="11" key="2">
    <citation type="submission" date="2015-01" db="EMBL/GenBank/DDBJ databases">
        <title>Evolutionary Origins and Diversification of the Mycorrhizal Mutualists.</title>
        <authorList>
            <consortium name="DOE Joint Genome Institute"/>
            <consortium name="Mycorrhizal Genomics Consortium"/>
            <person name="Kohler A."/>
            <person name="Kuo A."/>
            <person name="Nagy L.G."/>
            <person name="Floudas D."/>
            <person name="Copeland A."/>
            <person name="Barry K.W."/>
            <person name="Cichocki N."/>
            <person name="Veneault-Fourrey C."/>
            <person name="LaButti K."/>
            <person name="Lindquist E.A."/>
            <person name="Lipzen A."/>
            <person name="Lundell T."/>
            <person name="Morin E."/>
            <person name="Murat C."/>
            <person name="Riley R."/>
            <person name="Ohm R."/>
            <person name="Sun H."/>
            <person name="Tunlid A."/>
            <person name="Henrissat B."/>
            <person name="Grigoriev I.V."/>
            <person name="Hibbett D.S."/>
            <person name="Martin F."/>
        </authorList>
    </citation>
    <scope>NUCLEOTIDE SEQUENCE [LARGE SCALE GENOMIC DNA]</scope>
    <source>
        <strain evidence="11">Foug A</strain>
    </source>
</reference>
<dbReference type="PANTHER" id="PTHR12346">
    <property type="entry name" value="SIN3B-RELATED"/>
    <property type="match status" value="1"/>
</dbReference>
<feature type="compositionally biased region" description="Polar residues" evidence="8">
    <location>
        <begin position="448"/>
        <end position="462"/>
    </location>
</feature>
<evidence type="ECO:0000313" key="10">
    <source>
        <dbReference type="EMBL" id="KIM69512.1"/>
    </source>
</evidence>
<proteinExistence type="predicted"/>
<keyword evidence="4" id="KW-0805">Transcription regulation</keyword>
<gene>
    <name evidence="10" type="ORF">SCLCIDRAFT_1207952</name>
</gene>
<evidence type="ECO:0000256" key="5">
    <source>
        <dbReference type="ARBA" id="ARBA00023163"/>
    </source>
</evidence>
<dbReference type="FunFam" id="1.20.1160.11:FF:000002">
    <property type="entry name" value="Paired amphipathic helix protein SIN3"/>
    <property type="match status" value="1"/>
</dbReference>
<feature type="compositionally biased region" description="Basic and acidic residues" evidence="8">
    <location>
        <begin position="438"/>
        <end position="447"/>
    </location>
</feature>
<dbReference type="InterPro" id="IPR003822">
    <property type="entry name" value="PAH"/>
</dbReference>